<keyword evidence="6" id="KW-0862">Zinc</keyword>
<reference evidence="12 13" key="1">
    <citation type="journal article" date="2014" name="Nat. Commun.">
        <title>Multiple recent horizontal transfers of a large genomic region in cheese making fungi.</title>
        <authorList>
            <person name="Cheeseman K."/>
            <person name="Ropars J."/>
            <person name="Renault P."/>
            <person name="Dupont J."/>
            <person name="Gouzy J."/>
            <person name="Branca A."/>
            <person name="Abraham A.L."/>
            <person name="Ceppi M."/>
            <person name="Conseiller E."/>
            <person name="Debuchy R."/>
            <person name="Malagnac F."/>
            <person name="Goarin A."/>
            <person name="Silar P."/>
            <person name="Lacoste S."/>
            <person name="Sallet E."/>
            <person name="Bensimon A."/>
            <person name="Giraud T."/>
            <person name="Brygoo Y."/>
        </authorList>
    </citation>
    <scope>NUCLEOTIDE SEQUENCE [LARGE SCALE GENOMIC DNA]</scope>
    <source>
        <strain evidence="13">FM 013</strain>
    </source>
</reference>
<feature type="domain" description="C2H2-type" evidence="11">
    <location>
        <begin position="10"/>
        <end position="37"/>
    </location>
</feature>
<dbReference type="GO" id="GO:0016709">
    <property type="term" value="F:oxidoreductase activity, acting on paired donors, with incorporation or reduction of molecular oxygen, NAD(P)H as one donor, and incorporation of one atom of oxygen"/>
    <property type="evidence" value="ECO:0007669"/>
    <property type="project" value="UniProtKB-ARBA"/>
</dbReference>
<evidence type="ECO:0000256" key="10">
    <source>
        <dbReference type="SAM" id="MobiDB-lite"/>
    </source>
</evidence>
<proteinExistence type="inferred from homology"/>
<keyword evidence="4 9" id="KW-0863">Zinc-finger</keyword>
<dbReference type="InterPro" id="IPR007219">
    <property type="entry name" value="XnlR_reg_dom"/>
</dbReference>
<keyword evidence="7" id="KW-0560">Oxidoreductase</keyword>
<dbReference type="EMBL" id="HG793202">
    <property type="protein sequence ID" value="CRL31046.1"/>
    <property type="molecule type" value="Genomic_DNA"/>
</dbReference>
<dbReference type="InterPro" id="IPR036249">
    <property type="entry name" value="Thioredoxin-like_sf"/>
</dbReference>
<dbReference type="Proteomes" id="UP000053732">
    <property type="component" value="Unassembled WGS sequence"/>
</dbReference>
<evidence type="ECO:0000256" key="8">
    <source>
        <dbReference type="ARBA" id="ARBA00023242"/>
    </source>
</evidence>
<dbReference type="InterPro" id="IPR013087">
    <property type="entry name" value="Znf_C2H2_type"/>
</dbReference>
<dbReference type="Gene3D" id="3.50.50.60">
    <property type="entry name" value="FAD/NAD(P)-binding domain"/>
    <property type="match status" value="1"/>
</dbReference>
<dbReference type="PANTHER" id="PTHR43004">
    <property type="entry name" value="TRK SYSTEM POTASSIUM UPTAKE PROTEIN"/>
    <property type="match status" value="1"/>
</dbReference>
<evidence type="ECO:0000256" key="7">
    <source>
        <dbReference type="ARBA" id="ARBA00023002"/>
    </source>
</evidence>
<dbReference type="Gene3D" id="3.30.9.10">
    <property type="entry name" value="D-Amino Acid Oxidase, subunit A, domain 2"/>
    <property type="match status" value="1"/>
</dbReference>
<comment type="similarity">
    <text evidence="1">Belongs to the PheA/TfdB FAD monooxygenase family.</text>
</comment>
<keyword evidence="13" id="KW-1185">Reference proteome</keyword>
<dbReference type="Pfam" id="PF04082">
    <property type="entry name" value="Fungal_trans"/>
    <property type="match status" value="1"/>
</dbReference>
<dbReference type="SUPFAM" id="SSF52833">
    <property type="entry name" value="Thioredoxin-like"/>
    <property type="match status" value="1"/>
</dbReference>
<dbReference type="PANTHER" id="PTHR43004:SF15">
    <property type="entry name" value="MONOOXYGENASE, PUTATIVE (AFU_ORTHOLOGUE AFUA_6G03030)-RELATED"/>
    <property type="match status" value="1"/>
</dbReference>
<accession>A0A0G4PXY9</accession>
<dbReference type="PROSITE" id="PS50157">
    <property type="entry name" value="ZINC_FINGER_C2H2_2"/>
    <property type="match status" value="2"/>
</dbReference>
<dbReference type="InterPro" id="IPR036236">
    <property type="entry name" value="Znf_C2H2_sf"/>
</dbReference>
<dbReference type="GO" id="GO:0008270">
    <property type="term" value="F:zinc ion binding"/>
    <property type="evidence" value="ECO:0007669"/>
    <property type="project" value="UniProtKB-KW"/>
</dbReference>
<protein>
    <submittedName>
        <fullName evidence="12">Aromatic-ring hydroxylase-like</fullName>
    </submittedName>
</protein>
<feature type="compositionally biased region" description="Polar residues" evidence="10">
    <location>
        <begin position="228"/>
        <end position="241"/>
    </location>
</feature>
<dbReference type="PRINTS" id="PR00420">
    <property type="entry name" value="RNGMNOXGNASE"/>
</dbReference>
<dbReference type="Gene3D" id="3.40.30.20">
    <property type="match status" value="1"/>
</dbReference>
<dbReference type="PROSITE" id="PS00028">
    <property type="entry name" value="ZINC_FINGER_C2H2_1"/>
    <property type="match status" value="2"/>
</dbReference>
<evidence type="ECO:0000256" key="5">
    <source>
        <dbReference type="ARBA" id="ARBA00022827"/>
    </source>
</evidence>
<feature type="region of interest" description="Disordered" evidence="10">
    <location>
        <begin position="215"/>
        <end position="241"/>
    </location>
</feature>
<keyword evidence="3" id="KW-0479">Metal-binding</keyword>
<dbReference type="SUPFAM" id="SSF51905">
    <property type="entry name" value="FAD/NAD(P)-binding domain"/>
    <property type="match status" value="1"/>
</dbReference>
<dbReference type="InterPro" id="IPR038220">
    <property type="entry name" value="PHOX_C_sf"/>
</dbReference>
<dbReference type="InterPro" id="IPR002938">
    <property type="entry name" value="FAD-bd"/>
</dbReference>
<dbReference type="InterPro" id="IPR036188">
    <property type="entry name" value="FAD/NAD-bd_sf"/>
</dbReference>
<dbReference type="CDD" id="cd02979">
    <property type="entry name" value="PHOX_C"/>
    <property type="match status" value="1"/>
</dbReference>
<evidence type="ECO:0000256" key="3">
    <source>
        <dbReference type="ARBA" id="ARBA00022723"/>
    </source>
</evidence>
<evidence type="ECO:0000256" key="9">
    <source>
        <dbReference type="PROSITE-ProRule" id="PRU00042"/>
    </source>
</evidence>
<feature type="domain" description="C2H2-type" evidence="11">
    <location>
        <begin position="38"/>
        <end position="65"/>
    </location>
</feature>
<dbReference type="Gene3D" id="3.30.160.60">
    <property type="entry name" value="Classic Zinc Finger"/>
    <property type="match status" value="2"/>
</dbReference>
<dbReference type="STRING" id="1429867.A0A0G4PXY9"/>
<evidence type="ECO:0000256" key="2">
    <source>
        <dbReference type="ARBA" id="ARBA00022630"/>
    </source>
</evidence>
<keyword evidence="5" id="KW-0274">FAD</keyword>
<name>A0A0G4PXY9_PENC3</name>
<dbReference type="SUPFAM" id="SSF57667">
    <property type="entry name" value="beta-beta-alpha zinc fingers"/>
    <property type="match status" value="1"/>
</dbReference>
<dbReference type="Pfam" id="PF07976">
    <property type="entry name" value="Phe_hydrox_dim"/>
    <property type="match status" value="1"/>
</dbReference>
<dbReference type="FunFam" id="3.30.160.60:FF:002343">
    <property type="entry name" value="Zinc finger protein 33A"/>
    <property type="match status" value="1"/>
</dbReference>
<keyword evidence="2" id="KW-0285">Flavoprotein</keyword>
<dbReference type="Pfam" id="PF00096">
    <property type="entry name" value="zf-C2H2"/>
    <property type="match status" value="2"/>
</dbReference>
<dbReference type="Pfam" id="PF01494">
    <property type="entry name" value="FAD_binding_3"/>
    <property type="match status" value="1"/>
</dbReference>
<evidence type="ECO:0000313" key="13">
    <source>
        <dbReference type="Proteomes" id="UP000053732"/>
    </source>
</evidence>
<evidence type="ECO:0000313" key="12">
    <source>
        <dbReference type="EMBL" id="CRL31046.1"/>
    </source>
</evidence>
<dbReference type="GO" id="GO:0071949">
    <property type="term" value="F:FAD binding"/>
    <property type="evidence" value="ECO:0007669"/>
    <property type="project" value="InterPro"/>
</dbReference>
<evidence type="ECO:0000259" key="11">
    <source>
        <dbReference type="PROSITE" id="PS50157"/>
    </source>
</evidence>
<dbReference type="GO" id="GO:0003677">
    <property type="term" value="F:DNA binding"/>
    <property type="evidence" value="ECO:0007669"/>
    <property type="project" value="InterPro"/>
</dbReference>
<dbReference type="InterPro" id="IPR012941">
    <property type="entry name" value="Phe_hydrox_C_dim_dom"/>
</dbReference>
<evidence type="ECO:0000256" key="6">
    <source>
        <dbReference type="ARBA" id="ARBA00022833"/>
    </source>
</evidence>
<dbReference type="SUPFAM" id="SSF54373">
    <property type="entry name" value="FAD-linked reductases, C-terminal domain"/>
    <property type="match status" value="1"/>
</dbReference>
<dbReference type="GO" id="GO:0006351">
    <property type="term" value="P:DNA-templated transcription"/>
    <property type="evidence" value="ECO:0007669"/>
    <property type="project" value="InterPro"/>
</dbReference>
<organism evidence="12 13">
    <name type="scientific">Penicillium camemberti (strain FM 013)</name>
    <dbReference type="NCBI Taxonomy" id="1429867"/>
    <lineage>
        <taxon>Eukaryota</taxon>
        <taxon>Fungi</taxon>
        <taxon>Dikarya</taxon>
        <taxon>Ascomycota</taxon>
        <taxon>Pezizomycotina</taxon>
        <taxon>Eurotiomycetes</taxon>
        <taxon>Eurotiomycetidae</taxon>
        <taxon>Eurotiales</taxon>
        <taxon>Aspergillaceae</taxon>
        <taxon>Penicillium</taxon>
    </lineage>
</organism>
<dbReference type="InterPro" id="IPR050641">
    <property type="entry name" value="RIFMO-like"/>
</dbReference>
<evidence type="ECO:0000256" key="4">
    <source>
        <dbReference type="ARBA" id="ARBA00022771"/>
    </source>
</evidence>
<keyword evidence="8" id="KW-0539">Nucleus</keyword>
<sequence>MERVRPRDDRKCHTCNKTFSKKEHLTRHIRGHTKEKPFVCPVCGKLYSRSDVLRRHERSHSVQLENLATVSPQGFADGSAMLTPPSAADSFRAFSGGSVNHVSPHVSVNVNIPSVPDTNTIDFGQPSGSTQIGIGETAPSSGPGAWFLEDDFDVGALDFSITSTISEWAQIPNVFPAASLSTGEHDVFTPVQSSIPDIETPNMAGDTVKRKWFTHMSPSDENRPNREFASTGTNWSGQTNANESYRAGLSQKLRRPMEDEALPSSEQLNLFAKLYFHRFHPLLPVIHAPSFRPTAENSLLFLSICSVGSLFVGSARAMAQGSRIFERLNKAILASWESFLSESRPDALSMVQAAILGQIYAILAGKPKYLVLADVLHGTVASWAREANRLGALCSQSQDMLNSGDIERSWHRWIDSEQRARVQAALNIHDAELAALYHHEPIRSHRFHQFPRLASDELFSAPTSSQWAVLLRQSLQTQSENRSQAQLSRSPDPFPVTDYDSRFTAYGILEGISARLIDAKQSQEFNYLVCQDTSNLLIQWWQTYHTTDQDPFCLPVLWHSIFISLYADMDLLEQAVGRDGRALALKASAPAREWASSLNASRCLVHASLIARYLECMSISAEPAIHVPRALFSAALIYLCIAQYAPKHVVNAEAFASPELKLLGEGAAEVACFPGNSQSGEIPVVTDLDQLYGMIDLLQRGGRWGISQAFANVLSTVLDEAIIKTMPVFTEHSSSSRDLRVLPSFAPPLPRLAPPFERNDKNEDKYEALVVGAGPAGLMLSLLLSRYGLSDTSLLCIDAKPSTLKSGQADGVQPRTLEVFKSLGISTEIENEACQMWQFAFWNPSSDPNKVIERTSVVPEVIPPARFRYEATIHQGRIERIMETDLLRYSERGIVRNTKVVDVKIDEEGDAEFPVLVTMATDGVEKTVRTKHLVGADGAHSVVRQCMGLRLEGESLDHIWGVVDMVAETDFPDIRRRCGIHSPAGSVMIIPRERISTGEYLTRLYVQVPEDVAPESDQTPNGVEGVKAEDARQRRSKITLEGILKQAADAIKPYSLRPKEDAVDWWAAYQIGQRVSPEFIVNDSKGIARVFIAGDACHTHSPKAGQGMNVSMMDSYNLAWKLMYHINGLAPEATGPNSPASLLETYQTERHEIAQQLIDFDRKFSTMFSGQMGATDGLTQEEFQQAFKLGNGFTSGCGVEYPENMLVIRDEPDADIKSKAPNPITGTDYISGILRPGRRLLNVRLLRHADGWQRDIHDDIPSTGRFRILCLTSTDLLDRSSVSVQTLEAVTLLEAQFPTSIIEQIILHPKLHRSFEWSDVPVCVKRQAEMRFYDGSALDDAYGIYGVDPAQGALVVVRPDGYVGVVACLDDVQKVDRYLKQCIRSVASN</sequence>
<dbReference type="SMART" id="SM00355">
    <property type="entry name" value="ZnF_C2H2"/>
    <property type="match status" value="2"/>
</dbReference>
<dbReference type="CDD" id="cd12148">
    <property type="entry name" value="fungal_TF_MHR"/>
    <property type="match status" value="1"/>
</dbReference>
<evidence type="ECO:0000256" key="1">
    <source>
        <dbReference type="ARBA" id="ARBA00007801"/>
    </source>
</evidence>
<gene>
    <name evidence="12" type="ORF">PCAMFM013_S069g000012</name>
</gene>